<keyword evidence="3" id="KW-0472">Membrane</keyword>
<dbReference type="Gene3D" id="3.40.630.190">
    <property type="entry name" value="LCP protein"/>
    <property type="match status" value="1"/>
</dbReference>
<name>A0A6L9S3Q0_9ACTN</name>
<reference evidence="5 6" key="1">
    <citation type="submission" date="2020-02" db="EMBL/GenBank/DDBJ databases">
        <authorList>
            <person name="Li X.-J."/>
            <person name="Han X.-M."/>
        </authorList>
    </citation>
    <scope>NUCLEOTIDE SEQUENCE [LARGE SCALE GENOMIC DNA]</scope>
    <source>
        <strain evidence="5 6">CCTCC AB 2017055</strain>
    </source>
</reference>
<evidence type="ECO:0000256" key="2">
    <source>
        <dbReference type="SAM" id="MobiDB-lite"/>
    </source>
</evidence>
<proteinExistence type="inferred from homology"/>
<keyword evidence="3" id="KW-1133">Transmembrane helix</keyword>
<feature type="region of interest" description="Disordered" evidence="2">
    <location>
        <begin position="464"/>
        <end position="551"/>
    </location>
</feature>
<evidence type="ECO:0000259" key="4">
    <source>
        <dbReference type="Pfam" id="PF03816"/>
    </source>
</evidence>
<sequence length="551" mass="58388">MSRARGPRGARTARLATRRKQKQQRYGRFLGFAALGSLLPGAGLIAAGRRRIGTFLLVVLAMAAALALAVVILVPQGRLLSYGGDRQMLLLIGAGLVAASAIWTVVAITSHRLLEPEGLPAGKRLTGAVVVIAATSLVVAPLAFTANTALTQRDLIGAISSSGHSHTTPHIANKRDPWADKPRLNVLLLGSDAGDGRDGVRPDTQIVASIDTKTGDTTTISIPRNLQGFPFPDESPLSDIYPDGWLQPAGADPGEWMINAVYRNVPATHPDIFEGVGNPGADATKWAVEGALGIDIDYFLMVNLEGFAYIVDALGGITLDVPRDIPIGNKELPGGGCTTPRGYIEEGEDQELNGHEALWFARSRCGADDYDRMARQQCVIDAIVTEANPRKLLTQYQSLASATTETVETDVPDDLFPALIELLMTVKDGTMESLTLDRDFFGEMGATSANPDYAQVHERIAEILEPSSGGGSDEEPDEQDTSRADESDEADASTDPTDSNHASGASDTDTDDAADAEIVTVTEEAPSDGTDDGGEEDEPAGDEPVETETTC</sequence>
<comment type="similarity">
    <text evidence="1">Belongs to the LytR/CpsA/Psr (LCP) family.</text>
</comment>
<accession>A0A6L9S3Q0</accession>
<feature type="transmembrane region" description="Helical" evidence="3">
    <location>
        <begin position="128"/>
        <end position="150"/>
    </location>
</feature>
<keyword evidence="6" id="KW-1185">Reference proteome</keyword>
<evidence type="ECO:0000313" key="5">
    <source>
        <dbReference type="EMBL" id="NED99283.1"/>
    </source>
</evidence>
<organism evidence="5 6">
    <name type="scientific">Phytoactinopolyspora halotolerans</name>
    <dbReference type="NCBI Taxonomy" id="1981512"/>
    <lineage>
        <taxon>Bacteria</taxon>
        <taxon>Bacillati</taxon>
        <taxon>Actinomycetota</taxon>
        <taxon>Actinomycetes</taxon>
        <taxon>Jiangellales</taxon>
        <taxon>Jiangellaceae</taxon>
        <taxon>Phytoactinopolyspora</taxon>
    </lineage>
</organism>
<feature type="transmembrane region" description="Helical" evidence="3">
    <location>
        <begin position="29"/>
        <end position="48"/>
    </location>
</feature>
<dbReference type="Proteomes" id="UP000475214">
    <property type="component" value="Unassembled WGS sequence"/>
</dbReference>
<feature type="transmembrane region" description="Helical" evidence="3">
    <location>
        <begin position="54"/>
        <end position="76"/>
    </location>
</feature>
<dbReference type="InterPro" id="IPR004474">
    <property type="entry name" value="LytR_CpsA_psr"/>
</dbReference>
<feature type="transmembrane region" description="Helical" evidence="3">
    <location>
        <begin position="88"/>
        <end position="108"/>
    </location>
</feature>
<gene>
    <name evidence="5" type="ORF">G1H10_03795</name>
</gene>
<keyword evidence="3" id="KW-0812">Transmembrane</keyword>
<dbReference type="AlphaFoldDB" id="A0A6L9S3Q0"/>
<feature type="compositionally biased region" description="Acidic residues" evidence="2">
    <location>
        <begin position="525"/>
        <end position="551"/>
    </location>
</feature>
<feature type="domain" description="Cell envelope-related transcriptional attenuator" evidence="4">
    <location>
        <begin position="201"/>
        <end position="387"/>
    </location>
</feature>
<comment type="caution">
    <text evidence="5">The sequence shown here is derived from an EMBL/GenBank/DDBJ whole genome shotgun (WGS) entry which is preliminary data.</text>
</comment>
<dbReference type="Pfam" id="PF03816">
    <property type="entry name" value="LytR_cpsA_psr"/>
    <property type="match status" value="1"/>
</dbReference>
<dbReference type="PANTHER" id="PTHR33392:SF6">
    <property type="entry name" value="POLYISOPRENYL-TEICHOIC ACID--PEPTIDOGLYCAN TEICHOIC ACID TRANSFERASE TAGU"/>
    <property type="match status" value="1"/>
</dbReference>
<evidence type="ECO:0000256" key="3">
    <source>
        <dbReference type="SAM" id="Phobius"/>
    </source>
</evidence>
<evidence type="ECO:0000256" key="1">
    <source>
        <dbReference type="ARBA" id="ARBA00006068"/>
    </source>
</evidence>
<dbReference type="RefSeq" id="WP_163732851.1">
    <property type="nucleotide sequence ID" value="NZ_JAAGOA010000002.1"/>
</dbReference>
<dbReference type="PANTHER" id="PTHR33392">
    <property type="entry name" value="POLYISOPRENYL-TEICHOIC ACID--PEPTIDOGLYCAN TEICHOIC ACID TRANSFERASE TAGU"/>
    <property type="match status" value="1"/>
</dbReference>
<protein>
    <submittedName>
        <fullName evidence="5">LCP family protein</fullName>
    </submittedName>
</protein>
<feature type="region of interest" description="Disordered" evidence="2">
    <location>
        <begin position="1"/>
        <end position="22"/>
    </location>
</feature>
<evidence type="ECO:0000313" key="6">
    <source>
        <dbReference type="Proteomes" id="UP000475214"/>
    </source>
</evidence>
<dbReference type="NCBIfam" id="TIGR00350">
    <property type="entry name" value="lytR_cpsA_psr"/>
    <property type="match status" value="1"/>
</dbReference>
<dbReference type="EMBL" id="JAAGOA010000002">
    <property type="protein sequence ID" value="NED99283.1"/>
    <property type="molecule type" value="Genomic_DNA"/>
</dbReference>
<dbReference type="InterPro" id="IPR050922">
    <property type="entry name" value="LytR/CpsA/Psr_CW_biosynth"/>
</dbReference>